<evidence type="ECO:0000256" key="8">
    <source>
        <dbReference type="ARBA" id="ARBA00023136"/>
    </source>
</evidence>
<dbReference type="RefSeq" id="WP_160347807.1">
    <property type="nucleotide sequence ID" value="NZ_WKJZ01000004.1"/>
</dbReference>
<dbReference type="EMBL" id="WKJZ01000004">
    <property type="protein sequence ID" value="MVW77157.1"/>
    <property type="molecule type" value="Genomic_DNA"/>
</dbReference>
<dbReference type="Pfam" id="PF17803">
    <property type="entry name" value="Cadherin_4"/>
    <property type="match status" value="2"/>
</dbReference>
<keyword evidence="11" id="KW-1185">Reference proteome</keyword>
<keyword evidence="6" id="KW-0106">Calcium</keyword>
<evidence type="ECO:0000256" key="2">
    <source>
        <dbReference type="ARBA" id="ARBA00004613"/>
    </source>
</evidence>
<keyword evidence="3" id="KW-0964">Secreted</keyword>
<evidence type="ECO:0000256" key="6">
    <source>
        <dbReference type="ARBA" id="ARBA00022837"/>
    </source>
</evidence>
<reference evidence="10 11" key="1">
    <citation type="submission" date="2019-11" db="EMBL/GenBank/DDBJ databases">
        <title>Pseudomonas flavidum sp. nov., isolated from Baiyang Lake.</title>
        <authorList>
            <person name="Zhao Y."/>
        </authorList>
    </citation>
    <scope>NUCLEOTIDE SEQUENCE [LARGE SCALE GENOMIC DNA]</scope>
    <source>
        <strain evidence="11">R-22-3 w-18</strain>
    </source>
</reference>
<dbReference type="PANTHER" id="PTHR38340:SF1">
    <property type="entry name" value="S-LAYER PROTEIN"/>
    <property type="match status" value="1"/>
</dbReference>
<dbReference type="InterPro" id="IPR003995">
    <property type="entry name" value="RTX_toxin_determinant-A"/>
</dbReference>
<feature type="domain" description="RapA2 cadherin-like" evidence="9">
    <location>
        <begin position="400"/>
        <end position="470"/>
    </location>
</feature>
<keyword evidence="7" id="KW-0843">Virulence</keyword>
<dbReference type="InterPro" id="IPR001343">
    <property type="entry name" value="Hemolysn_Ca-bd"/>
</dbReference>
<proteinExistence type="predicted"/>
<feature type="domain" description="RapA2 cadherin-like" evidence="9">
    <location>
        <begin position="177"/>
        <end position="239"/>
    </location>
</feature>
<comment type="caution">
    <text evidence="10">The sequence shown here is derived from an EMBL/GenBank/DDBJ whole genome shotgun (WGS) entry which is preliminary data.</text>
</comment>
<evidence type="ECO:0000313" key="10">
    <source>
        <dbReference type="EMBL" id="MVW77157.1"/>
    </source>
</evidence>
<evidence type="ECO:0000313" key="11">
    <source>
        <dbReference type="Proteomes" id="UP000429555"/>
    </source>
</evidence>
<accession>A0A6I4KYK2</accession>
<dbReference type="Gene3D" id="2.150.10.10">
    <property type="entry name" value="Serralysin-like metalloprotease, C-terminal"/>
    <property type="match status" value="2"/>
</dbReference>
<gene>
    <name evidence="10" type="ORF">GJV18_17705</name>
</gene>
<evidence type="ECO:0000256" key="3">
    <source>
        <dbReference type="ARBA" id="ARBA00022525"/>
    </source>
</evidence>
<dbReference type="InterPro" id="IPR040853">
    <property type="entry name" value="RapA2_cadherin-like"/>
</dbReference>
<dbReference type="Pfam" id="PF00353">
    <property type="entry name" value="HemolysinCabind"/>
    <property type="match status" value="3"/>
</dbReference>
<dbReference type="GO" id="GO:0005509">
    <property type="term" value="F:calcium ion binding"/>
    <property type="evidence" value="ECO:0007669"/>
    <property type="project" value="InterPro"/>
</dbReference>
<evidence type="ECO:0000256" key="4">
    <source>
        <dbReference type="ARBA" id="ARBA00022656"/>
    </source>
</evidence>
<evidence type="ECO:0000256" key="7">
    <source>
        <dbReference type="ARBA" id="ARBA00023026"/>
    </source>
</evidence>
<sequence>MAKLIGTVGRVVGEVVAVALDGGRRTLAAGDALFAGERLLTGNGAAVAVDLVGGGELTLGRNTDYQLSEQLLAEAQGSAGEVSPTPEVMASVDELQRAIAAGEDPTLAAEAPAAGPGAGAGGAGGGGHSFVLLNEVGGALEPVIGFPTEGLGGVPEFPQGEVAGLAPLDTPVPAPEPVNGVPVALDDTQSLSEDSPSVQGNVLLNDLPGSDGGISVTNPGVYNGTYGQLTLNADGTFSYVLNNALVQGLDDGESLTENFGYNIADLDGDPASAQLSITITGSNDGPSLSVEGAEVYESGLSSGSDSSAGSEFASGTFTLGDADGLDDIQSVTINGTTVAIAELAGSSFAGAHGTLTVTGYDSATGVASYQYQLTAATTDMPDATEADSFNVSVSDGSASASATLQISIVDDLPTALDDAFSLSEDSSGVLGNVLSNDISGADTGSSVTTPGFYNGTYGQLTLNANGTFSYVLNTGLAAVQGLDEDESLSEVFPYSMQDADGDPASAQLSITITGSNDGPSLSVAGAEVYESGLPSGSDSSAGSEFASGTFTLGDADGLDDIQSVTINGTTVAIAELAGSSFAGAHGTLTVTGYDSTTGVATYLYQLATATAEGVNDSESFSVSVSDGSGSASSSLVVGVFDDMPSLGAFSNAVMPNEMGSVSGTFTVVPGADDLAGFQISGPEIGGLAYSTQHSYDSAGNFLSTTLTGSTSGFIKVFTLTVNADGTYLFNLLQPEAASELTYALNNLAPGHAPGFAETYDGLIEFSSPGAVNSSTPGFGINNQFFDRGEQFTMEFHASGQAGVDNVPGEDVRLVDKVTLVNDQVNGQLTIRWTATNSISGETRTGTLTIAAGMAQTLIDPDISFNQLQLEGIDGNGRVRFATATISTLVLPQDQSLAFSVVAEDGDGDLSAASALSVNVVAQGVGDNFVLSGGEGNDVLASSSLADVFDGRGGIDMVDYGDASAGVAASLAAGVGLAGDALGDSYSSIEGIIGGAGDDQLSGDAGANYLAGAAGNDVLAGGAGDDVLSGGLGDDVLQGGEGDDVLMGDAGADQLDGGEGFDVVDYSADSEGVTVNLQSGIGTAGLAEGDSYSSVEGILGGAGDDQLLGDDQANYLSGGAGDDVLSGGGGDDVLVGGLGDDSLSGGAGRDSFVWRAGDMGGSDTIHDFYIDPDGANSDVLDLSDLFSGVATDVGTLDNYLNFAFGENTTISISLTPGGAPVQDITLVGVDLSSVYGTGDEATVLANMIDDNILKVDNT</sequence>
<dbReference type="InterPro" id="IPR010221">
    <property type="entry name" value="VCBS_dom"/>
</dbReference>
<comment type="subcellular location">
    <subcellularLocation>
        <location evidence="1">Membrane</location>
    </subcellularLocation>
    <subcellularLocation>
        <location evidence="2">Secreted</location>
    </subcellularLocation>
</comment>
<dbReference type="SUPFAM" id="SSF51120">
    <property type="entry name" value="beta-Roll"/>
    <property type="match status" value="2"/>
</dbReference>
<keyword evidence="4" id="KW-0800">Toxin</keyword>
<dbReference type="InterPro" id="IPR019960">
    <property type="entry name" value="T1SS_VCA0849"/>
</dbReference>
<evidence type="ECO:0000256" key="1">
    <source>
        <dbReference type="ARBA" id="ARBA00004370"/>
    </source>
</evidence>
<dbReference type="InterPro" id="IPR011049">
    <property type="entry name" value="Serralysin-like_metalloprot_C"/>
</dbReference>
<dbReference type="InterPro" id="IPR047777">
    <property type="entry name" value="LapA-like_RM"/>
</dbReference>
<evidence type="ECO:0000256" key="5">
    <source>
        <dbReference type="ARBA" id="ARBA00022737"/>
    </source>
</evidence>
<dbReference type="GO" id="GO:0016020">
    <property type="term" value="C:membrane"/>
    <property type="evidence" value="ECO:0007669"/>
    <property type="project" value="UniProtKB-SubCell"/>
</dbReference>
<evidence type="ECO:0000259" key="9">
    <source>
        <dbReference type="Pfam" id="PF17803"/>
    </source>
</evidence>
<keyword evidence="8" id="KW-0472">Membrane</keyword>
<dbReference type="GO" id="GO:0005576">
    <property type="term" value="C:extracellular region"/>
    <property type="evidence" value="ECO:0007669"/>
    <property type="project" value="UniProtKB-SubCell"/>
</dbReference>
<dbReference type="GO" id="GO:0090729">
    <property type="term" value="F:toxin activity"/>
    <property type="evidence" value="ECO:0007669"/>
    <property type="project" value="UniProtKB-KW"/>
</dbReference>
<dbReference type="PRINTS" id="PR00313">
    <property type="entry name" value="CABNDNGRPT"/>
</dbReference>
<dbReference type="AlphaFoldDB" id="A0A6I4KYK2"/>
<keyword evidence="5" id="KW-0677">Repeat</keyword>
<dbReference type="PROSITE" id="PS00330">
    <property type="entry name" value="HEMOLYSIN_CALCIUM"/>
    <property type="match status" value="4"/>
</dbReference>
<dbReference type="NCBIfam" id="TIGR03661">
    <property type="entry name" value="T1SS_VCA0849"/>
    <property type="match status" value="1"/>
</dbReference>
<dbReference type="NCBIfam" id="TIGR01965">
    <property type="entry name" value="VCBS_repeat"/>
    <property type="match status" value="2"/>
</dbReference>
<dbReference type="InterPro" id="IPR018511">
    <property type="entry name" value="Hemolysin-typ_Ca-bd_CS"/>
</dbReference>
<organism evidence="10 11">
    <name type="scientific">Pseudomonas xionganensis</name>
    <dbReference type="NCBI Taxonomy" id="2654845"/>
    <lineage>
        <taxon>Bacteria</taxon>
        <taxon>Pseudomonadati</taxon>
        <taxon>Pseudomonadota</taxon>
        <taxon>Gammaproteobacteria</taxon>
        <taxon>Pseudomonadales</taxon>
        <taxon>Pseudomonadaceae</taxon>
        <taxon>Pseudomonas</taxon>
    </lineage>
</organism>
<name>A0A6I4KYK2_9PSED</name>
<dbReference type="NCBIfam" id="NF033682">
    <property type="entry name" value="retention_LapA"/>
    <property type="match status" value="1"/>
</dbReference>
<dbReference type="PANTHER" id="PTHR38340">
    <property type="entry name" value="S-LAYER PROTEIN"/>
    <property type="match status" value="1"/>
</dbReference>
<dbReference type="InterPro" id="IPR050557">
    <property type="entry name" value="RTX_toxin/Mannuronan_C5-epim"/>
</dbReference>
<dbReference type="Proteomes" id="UP000429555">
    <property type="component" value="Unassembled WGS sequence"/>
</dbReference>
<dbReference type="PRINTS" id="PR01488">
    <property type="entry name" value="RTXTOXINA"/>
</dbReference>
<protein>
    <submittedName>
        <fullName evidence="10">Retention module-containing protein</fullName>
    </submittedName>
</protein>